<dbReference type="InterPro" id="IPR052245">
    <property type="entry name" value="Plant_Stress_Dev_TF"/>
</dbReference>
<reference evidence="7" key="1">
    <citation type="submission" date="2015-07" db="EMBL/GenBank/DDBJ databases">
        <title>Adaptation to a free-living lifestyle via gene acquisitions in the diplomonad Trepomonas sp. PC1.</title>
        <authorList>
            <person name="Xu F."/>
            <person name="Jerlstrom-Hultqvist J."/>
            <person name="Kolisko M."/>
            <person name="Simpson A.G.B."/>
            <person name="Roger A.J."/>
            <person name="Svard S.G."/>
            <person name="Andersson J.O."/>
        </authorList>
    </citation>
    <scope>NUCLEOTIDE SEQUENCE</scope>
    <source>
        <strain evidence="7">PC1</strain>
    </source>
</reference>
<dbReference type="InterPro" id="IPR001005">
    <property type="entry name" value="SANT/Myb"/>
</dbReference>
<dbReference type="SUPFAM" id="SSF46689">
    <property type="entry name" value="Homeodomain-like"/>
    <property type="match status" value="1"/>
</dbReference>
<dbReference type="InterPro" id="IPR017884">
    <property type="entry name" value="SANT_dom"/>
</dbReference>
<dbReference type="CDD" id="cd00167">
    <property type="entry name" value="SANT"/>
    <property type="match status" value="1"/>
</dbReference>
<dbReference type="Gene3D" id="1.10.10.60">
    <property type="entry name" value="Homeodomain-like"/>
    <property type="match status" value="1"/>
</dbReference>
<dbReference type="AlphaFoldDB" id="A0A146KGD8"/>
<protein>
    <submittedName>
        <fullName evidence="7">Myb-like DNA-binding domain-containing protein</fullName>
    </submittedName>
</protein>
<gene>
    <name evidence="7" type="ORF">TPC1_11866</name>
</gene>
<dbReference type="PROSITE" id="PS51293">
    <property type="entry name" value="SANT"/>
    <property type="match status" value="1"/>
</dbReference>
<feature type="domain" description="HTH myb-type" evidence="6">
    <location>
        <begin position="102"/>
        <end position="157"/>
    </location>
</feature>
<proteinExistence type="predicted"/>
<evidence type="ECO:0000256" key="4">
    <source>
        <dbReference type="ARBA" id="ARBA00023242"/>
    </source>
</evidence>
<accession>A0A146KGD8</accession>
<keyword evidence="4" id="KW-0539">Nucleus</keyword>
<evidence type="ECO:0000256" key="1">
    <source>
        <dbReference type="ARBA" id="ARBA00023015"/>
    </source>
</evidence>
<keyword evidence="2 7" id="KW-0238">DNA-binding</keyword>
<dbReference type="GO" id="GO:0003677">
    <property type="term" value="F:DNA binding"/>
    <property type="evidence" value="ECO:0007669"/>
    <property type="project" value="UniProtKB-KW"/>
</dbReference>
<evidence type="ECO:0000313" key="7">
    <source>
        <dbReference type="EMBL" id="JAP95218.1"/>
    </source>
</evidence>
<dbReference type="GO" id="GO:0006355">
    <property type="term" value="P:regulation of DNA-templated transcription"/>
    <property type="evidence" value="ECO:0007669"/>
    <property type="project" value="UniProtKB-ARBA"/>
</dbReference>
<feature type="domain" description="SANT" evidence="5">
    <location>
        <begin position="105"/>
        <end position="157"/>
    </location>
</feature>
<dbReference type="SMART" id="SM00717">
    <property type="entry name" value="SANT"/>
    <property type="match status" value="1"/>
</dbReference>
<organism evidence="7">
    <name type="scientific">Trepomonas sp. PC1</name>
    <dbReference type="NCBI Taxonomy" id="1076344"/>
    <lineage>
        <taxon>Eukaryota</taxon>
        <taxon>Metamonada</taxon>
        <taxon>Diplomonadida</taxon>
        <taxon>Hexamitidae</taxon>
        <taxon>Hexamitinae</taxon>
        <taxon>Trepomonas</taxon>
    </lineage>
</organism>
<name>A0A146KGD8_9EUKA</name>
<sequence length="306" mass="35483">TDSYLSMMMPNSFMYDDYDDITENTTTTNSTNQGHSSSSYVDEISKSQNLPHSIPNIPTTTYIQEPTNNDELQLEILKQIHALTESIDSLASQMIPRQAQNEQIKNSERWSEQEHSQFLQGLTKFGKQNFKLIQTLIPTKTTRQVASHSQKFFMRLERQFVKHRTVTKEEFVRLINMINCLDQKLLRSAVTLAANHSGIQPKFLIDADPKAGYFCLAFYNQIEAYDKYDTFFMMQVVQKAVQMADQSQSYEVILDFLANKFNLSKELILLMIYTIFIKIKDKEVEELMMRSRMAQDKGLTCCSHVE</sequence>
<dbReference type="NCBIfam" id="TIGR01557">
    <property type="entry name" value="myb_SHAQKYF"/>
    <property type="match status" value="1"/>
</dbReference>
<dbReference type="InterPro" id="IPR009057">
    <property type="entry name" value="Homeodomain-like_sf"/>
</dbReference>
<dbReference type="PROSITE" id="PS51294">
    <property type="entry name" value="HTH_MYB"/>
    <property type="match status" value="1"/>
</dbReference>
<evidence type="ECO:0000256" key="3">
    <source>
        <dbReference type="ARBA" id="ARBA00023163"/>
    </source>
</evidence>
<feature type="non-terminal residue" evidence="7">
    <location>
        <position position="1"/>
    </location>
</feature>
<evidence type="ECO:0000256" key="2">
    <source>
        <dbReference type="ARBA" id="ARBA00023125"/>
    </source>
</evidence>
<dbReference type="EMBL" id="GDID01001388">
    <property type="protein sequence ID" value="JAP95218.1"/>
    <property type="molecule type" value="Transcribed_RNA"/>
</dbReference>
<dbReference type="PANTHER" id="PTHR44191:SF62">
    <property type="entry name" value="OS04G0341900 PROTEIN"/>
    <property type="match status" value="1"/>
</dbReference>
<evidence type="ECO:0000259" key="5">
    <source>
        <dbReference type="PROSITE" id="PS51293"/>
    </source>
</evidence>
<keyword evidence="1" id="KW-0805">Transcription regulation</keyword>
<keyword evidence="3" id="KW-0804">Transcription</keyword>
<dbReference type="InterPro" id="IPR017930">
    <property type="entry name" value="Myb_dom"/>
</dbReference>
<evidence type="ECO:0000259" key="6">
    <source>
        <dbReference type="PROSITE" id="PS51294"/>
    </source>
</evidence>
<dbReference type="Pfam" id="PF00249">
    <property type="entry name" value="Myb_DNA-binding"/>
    <property type="match status" value="1"/>
</dbReference>
<dbReference type="InterPro" id="IPR006447">
    <property type="entry name" value="Myb_dom_plants"/>
</dbReference>
<dbReference type="PANTHER" id="PTHR44191">
    <property type="entry name" value="TRANSCRIPTION FACTOR KUA1"/>
    <property type="match status" value="1"/>
</dbReference>